<dbReference type="GO" id="GO:0016212">
    <property type="term" value="F:kynurenine-oxoglutarate transaminase activity"/>
    <property type="evidence" value="ECO:0000318"/>
    <property type="project" value="GO_Central"/>
</dbReference>
<dbReference type="Pfam" id="PF00155">
    <property type="entry name" value="Aminotran_1_2"/>
    <property type="match status" value="1"/>
</dbReference>
<dbReference type="eggNOG" id="COG0436">
    <property type="taxonomic scope" value="Bacteria"/>
</dbReference>
<dbReference type="CDD" id="cd00609">
    <property type="entry name" value="AAT_like"/>
    <property type="match status" value="1"/>
</dbReference>
<evidence type="ECO:0000256" key="4">
    <source>
        <dbReference type="ARBA" id="ARBA00022898"/>
    </source>
</evidence>
<dbReference type="PANTHER" id="PTHR43807:SF20">
    <property type="entry name" value="FI04487P"/>
    <property type="match status" value="1"/>
</dbReference>
<dbReference type="InterPro" id="IPR015422">
    <property type="entry name" value="PyrdxlP-dep_Trfase_small"/>
</dbReference>
<keyword evidence="2 6" id="KW-0032">Aminotransferase</keyword>
<reference evidence="6 7" key="1">
    <citation type="journal article" date="1999" name="Science">
        <title>Genome sequence of the radioresistant bacterium Deinococcus radiodurans R1.</title>
        <authorList>
            <person name="White O."/>
            <person name="Eisen J.A."/>
            <person name="Heidelberg J.F."/>
            <person name="Hickey E.K."/>
            <person name="Peterson J.D."/>
            <person name="Dodson R.J."/>
            <person name="Haft D.H."/>
            <person name="Gwinn M.L."/>
            <person name="Nelson W.C."/>
            <person name="Richardson D.L."/>
            <person name="Moffat K.S."/>
            <person name="Qin H."/>
            <person name="Jiang L."/>
            <person name="Pamphile W."/>
            <person name="Crosby M."/>
            <person name="Shen M."/>
            <person name="Vamathevan J.J."/>
            <person name="Lam P."/>
            <person name="McDonald L."/>
            <person name="Utterback T."/>
            <person name="Zalewski C."/>
            <person name="Makarova K.S."/>
            <person name="Aravind L."/>
            <person name="Daly M.J."/>
            <person name="Minton K.W."/>
            <person name="Fleischmann R.D."/>
            <person name="Ketchum K.A."/>
            <person name="Nelson K.E."/>
            <person name="Salzberg S."/>
            <person name="Smith H.O."/>
            <person name="Venter J.C."/>
            <person name="Fraser C.M."/>
        </authorList>
    </citation>
    <scope>NUCLEOTIDE SEQUENCE [LARGE SCALE GENOMIC DNA]</scope>
    <source>
        <strain evidence="7">ATCC 13939 / DSM 20539 / JCM 16871 / LMG 4051 / NBRC 15346 / NCIMB 9279 / R1 / VKM B-1422</strain>
    </source>
</reference>
<dbReference type="PATRIC" id="fig|243230.17.peg.847"/>
<gene>
    <name evidence="6" type="ordered locus">DR_0671</name>
</gene>
<dbReference type="PaxDb" id="243230-DR_0671"/>
<dbReference type="AlphaFoldDB" id="Q9RWJ7"/>
<dbReference type="HOGENOM" id="CLU_017584_4_0_0"/>
<dbReference type="PANTHER" id="PTHR43807">
    <property type="entry name" value="FI04487P"/>
    <property type="match status" value="1"/>
</dbReference>
<dbReference type="SUPFAM" id="SSF53383">
    <property type="entry name" value="PLP-dependent transferases"/>
    <property type="match status" value="1"/>
</dbReference>
<dbReference type="InParanoid" id="Q9RWJ7"/>
<protein>
    <submittedName>
        <fullName evidence="6">Aminotransferase, class I</fullName>
    </submittedName>
</protein>
<dbReference type="Gene3D" id="3.90.1150.10">
    <property type="entry name" value="Aspartate Aminotransferase, domain 1"/>
    <property type="match status" value="1"/>
</dbReference>
<dbReference type="Proteomes" id="UP000002524">
    <property type="component" value="Chromosome 1"/>
</dbReference>
<feature type="domain" description="Aminotransferase class I/classII large" evidence="5">
    <location>
        <begin position="26"/>
        <end position="375"/>
    </location>
</feature>
<evidence type="ECO:0000313" key="7">
    <source>
        <dbReference type="Proteomes" id="UP000002524"/>
    </source>
</evidence>
<dbReference type="InterPro" id="IPR051326">
    <property type="entry name" value="Kynurenine-oxoglutarate_AT"/>
</dbReference>
<dbReference type="PIR" id="A75490">
    <property type="entry name" value="A75490"/>
</dbReference>
<dbReference type="OrthoDB" id="9802328at2"/>
<dbReference type="STRING" id="243230.DR_0671"/>
<evidence type="ECO:0000256" key="3">
    <source>
        <dbReference type="ARBA" id="ARBA00022679"/>
    </source>
</evidence>
<dbReference type="InterPro" id="IPR015421">
    <property type="entry name" value="PyrdxlP-dep_Trfase_major"/>
</dbReference>
<evidence type="ECO:0000256" key="2">
    <source>
        <dbReference type="ARBA" id="ARBA00022576"/>
    </source>
</evidence>
<name>Q9RWJ7_DEIRA</name>
<keyword evidence="3" id="KW-0808">Transferase</keyword>
<dbReference type="Gene3D" id="3.40.640.10">
    <property type="entry name" value="Type I PLP-dependent aspartate aminotransferase-like (Major domain)"/>
    <property type="match status" value="1"/>
</dbReference>
<dbReference type="EnsemblBacteria" id="AAF10249">
    <property type="protein sequence ID" value="AAF10249"/>
    <property type="gene ID" value="DR_0671"/>
</dbReference>
<organism evidence="6 7">
    <name type="scientific">Deinococcus radiodurans (strain ATCC 13939 / DSM 20539 / JCM 16871 / CCUG 27074 / LMG 4051 / NBRC 15346 / NCIMB 9279 / VKM B-1422 / R1)</name>
    <dbReference type="NCBI Taxonomy" id="243230"/>
    <lineage>
        <taxon>Bacteria</taxon>
        <taxon>Thermotogati</taxon>
        <taxon>Deinococcota</taxon>
        <taxon>Deinococci</taxon>
        <taxon>Deinococcales</taxon>
        <taxon>Deinococcaceae</taxon>
        <taxon>Deinococcus</taxon>
    </lineage>
</organism>
<evidence type="ECO:0000259" key="5">
    <source>
        <dbReference type="Pfam" id="PF00155"/>
    </source>
</evidence>
<dbReference type="InterPro" id="IPR015424">
    <property type="entry name" value="PyrdxlP-dep_Trfase"/>
</dbReference>
<dbReference type="GO" id="GO:0005737">
    <property type="term" value="C:cytoplasm"/>
    <property type="evidence" value="ECO:0000318"/>
    <property type="project" value="GO_Central"/>
</dbReference>
<evidence type="ECO:0000313" key="6">
    <source>
        <dbReference type="EMBL" id="AAF10249.1"/>
    </source>
</evidence>
<accession>Q9RWJ7</accession>
<sequence>MHPRARHAQTSIFTHMSLLAARHGAVNLGQGFPSNPPPAFLLDAARRAVGTVDQYTPPLGLPALREALGADLNVDPADVIVTSGATEGLLTLALSLLVPTRDGQPAELVVFEPVYDVYVPQAELAGARAVPVPLHLDPEEGWSLDLAAVRAAITPRTQALLVNTPHNPTGLVFSWAELTELVALAREHDLWLISDEVYDELYASERPTSLRELAPERTFTVGSAGKRLEVTGWRVGWILCPPGLGGGLSLAGGLANVRQVTSFCSPAPLQAAVAEALPLARSQGYYAALRADYAARRALLSSGLRSLGAQVHEPQGTYFLTAQHPTWTAEGLVESGAVAVIPGEAFYVTSPPPAGLLRFAFCKSRAELEQALERLARLSNF</sequence>
<keyword evidence="7" id="KW-1185">Reference proteome</keyword>
<keyword evidence="4" id="KW-0663">Pyridoxal phosphate</keyword>
<comment type="cofactor">
    <cofactor evidence="1">
        <name>pyridoxal 5'-phosphate</name>
        <dbReference type="ChEBI" id="CHEBI:597326"/>
    </cofactor>
</comment>
<dbReference type="InterPro" id="IPR004839">
    <property type="entry name" value="Aminotransferase_I/II_large"/>
</dbReference>
<proteinExistence type="predicted"/>
<dbReference type="EMBL" id="AE000513">
    <property type="protein sequence ID" value="AAF10249.1"/>
    <property type="molecule type" value="Genomic_DNA"/>
</dbReference>
<dbReference type="KEGG" id="dra:DR_0671"/>
<evidence type="ECO:0000256" key="1">
    <source>
        <dbReference type="ARBA" id="ARBA00001933"/>
    </source>
</evidence>
<dbReference type="GO" id="GO:0030170">
    <property type="term" value="F:pyridoxal phosphate binding"/>
    <property type="evidence" value="ECO:0007669"/>
    <property type="project" value="InterPro"/>
</dbReference>